<dbReference type="PRINTS" id="PR01438">
    <property type="entry name" value="UNVRSLSTRESS"/>
</dbReference>
<keyword evidence="3" id="KW-1185">Reference proteome</keyword>
<sequence>MLMHIQTRNKCHYSTIRLHLNSALSSHYYYQKSGKTNMERMNRKVVMVAVDESQESLYALSWAIDHLFPAPMTPQDTHEVAPGATILVILHVQPPVHNHIHSVGPAVCATPSLIESVKHAQEESSRKVLSNALLICEEKGVRAETALVEGDAKEMLCQTAEQMNADVLVVGSRGLGALKRAFLGSVSDHCAHHASCPVLIVKPPKASTS</sequence>
<organism evidence="2 3">
    <name type="scientific">Rhynchospora pubera</name>
    <dbReference type="NCBI Taxonomy" id="906938"/>
    <lineage>
        <taxon>Eukaryota</taxon>
        <taxon>Viridiplantae</taxon>
        <taxon>Streptophyta</taxon>
        <taxon>Embryophyta</taxon>
        <taxon>Tracheophyta</taxon>
        <taxon>Spermatophyta</taxon>
        <taxon>Magnoliopsida</taxon>
        <taxon>Liliopsida</taxon>
        <taxon>Poales</taxon>
        <taxon>Cyperaceae</taxon>
        <taxon>Cyperoideae</taxon>
        <taxon>Rhynchosporeae</taxon>
        <taxon>Rhynchospora</taxon>
    </lineage>
</organism>
<dbReference type="CDD" id="cd23659">
    <property type="entry name" value="USP_At3g01520-like"/>
    <property type="match status" value="1"/>
</dbReference>
<protein>
    <submittedName>
        <fullName evidence="2">Adenine nucleotide alpha hydrolases-like superfamily protein</fullName>
    </submittedName>
</protein>
<feature type="domain" description="UspA" evidence="1">
    <location>
        <begin position="44"/>
        <end position="202"/>
    </location>
</feature>
<gene>
    <name evidence="2" type="ORF">LUZ62_033098</name>
</gene>
<evidence type="ECO:0000313" key="3">
    <source>
        <dbReference type="Proteomes" id="UP001140206"/>
    </source>
</evidence>
<dbReference type="Gene3D" id="3.40.50.620">
    <property type="entry name" value="HUPs"/>
    <property type="match status" value="1"/>
</dbReference>
<dbReference type="AlphaFoldDB" id="A0AAV8HYX9"/>
<dbReference type="PANTHER" id="PTHR46553">
    <property type="entry name" value="ADENINE NUCLEOTIDE ALPHA HYDROLASES-LIKE SUPERFAMILY PROTEIN"/>
    <property type="match status" value="1"/>
</dbReference>
<dbReference type="EMBL" id="JAMFTS010000001">
    <property type="protein sequence ID" value="KAJ4820532.1"/>
    <property type="molecule type" value="Genomic_DNA"/>
</dbReference>
<keyword evidence="2" id="KW-0378">Hydrolase</keyword>
<comment type="caution">
    <text evidence="2">The sequence shown here is derived from an EMBL/GenBank/DDBJ whole genome shotgun (WGS) entry which is preliminary data.</text>
</comment>
<evidence type="ECO:0000259" key="1">
    <source>
        <dbReference type="Pfam" id="PF00582"/>
    </source>
</evidence>
<dbReference type="GO" id="GO:0016787">
    <property type="term" value="F:hydrolase activity"/>
    <property type="evidence" value="ECO:0007669"/>
    <property type="project" value="UniProtKB-KW"/>
</dbReference>
<reference evidence="2" key="1">
    <citation type="submission" date="2022-08" db="EMBL/GenBank/DDBJ databases">
        <authorList>
            <person name="Marques A."/>
        </authorList>
    </citation>
    <scope>NUCLEOTIDE SEQUENCE</scope>
    <source>
        <strain evidence="2">RhyPub2mFocal</strain>
        <tissue evidence="2">Leaves</tissue>
    </source>
</reference>
<dbReference type="InterPro" id="IPR006015">
    <property type="entry name" value="Universal_stress_UspA"/>
</dbReference>
<name>A0AAV8HYX9_9POAL</name>
<dbReference type="InterPro" id="IPR006016">
    <property type="entry name" value="UspA"/>
</dbReference>
<dbReference type="InterPro" id="IPR014729">
    <property type="entry name" value="Rossmann-like_a/b/a_fold"/>
</dbReference>
<dbReference type="Proteomes" id="UP001140206">
    <property type="component" value="Chromosome 1"/>
</dbReference>
<dbReference type="PANTHER" id="PTHR46553:SF9">
    <property type="entry name" value="USPA DOMAIN-CONTAINING PROTEIN"/>
    <property type="match status" value="1"/>
</dbReference>
<evidence type="ECO:0000313" key="2">
    <source>
        <dbReference type="EMBL" id="KAJ4820532.1"/>
    </source>
</evidence>
<proteinExistence type="predicted"/>
<dbReference type="Pfam" id="PF00582">
    <property type="entry name" value="Usp"/>
    <property type="match status" value="1"/>
</dbReference>
<dbReference type="SUPFAM" id="SSF52402">
    <property type="entry name" value="Adenine nucleotide alpha hydrolases-like"/>
    <property type="match status" value="1"/>
</dbReference>
<accession>A0AAV8HYX9</accession>